<evidence type="ECO:0000256" key="2">
    <source>
        <dbReference type="ARBA" id="ARBA00004370"/>
    </source>
</evidence>
<dbReference type="Gene3D" id="3.30.565.10">
    <property type="entry name" value="Histidine kinase-like ATPase, C-terminal domain"/>
    <property type="match status" value="1"/>
</dbReference>
<comment type="catalytic activity">
    <reaction evidence="1">
        <text>ATP + protein L-histidine = ADP + protein N-phospho-L-histidine.</text>
        <dbReference type="EC" id="2.7.13.3"/>
    </reaction>
</comment>
<dbReference type="PRINTS" id="PR00344">
    <property type="entry name" value="BCTRLSENSOR"/>
</dbReference>
<dbReference type="InterPro" id="IPR003594">
    <property type="entry name" value="HATPase_dom"/>
</dbReference>
<evidence type="ECO:0000256" key="6">
    <source>
        <dbReference type="ARBA" id="ARBA00022777"/>
    </source>
</evidence>
<dbReference type="InterPro" id="IPR003660">
    <property type="entry name" value="HAMP_dom"/>
</dbReference>
<evidence type="ECO:0000256" key="5">
    <source>
        <dbReference type="ARBA" id="ARBA00022679"/>
    </source>
</evidence>
<dbReference type="GO" id="GO:0004673">
    <property type="term" value="F:protein histidine kinase activity"/>
    <property type="evidence" value="ECO:0007669"/>
    <property type="project" value="UniProtKB-EC"/>
</dbReference>
<evidence type="ECO:0000313" key="11">
    <source>
        <dbReference type="Proteomes" id="UP000646365"/>
    </source>
</evidence>
<evidence type="ECO:0000259" key="8">
    <source>
        <dbReference type="PROSITE" id="PS50109"/>
    </source>
</evidence>
<dbReference type="PANTHER" id="PTHR43065:SF47">
    <property type="match status" value="1"/>
</dbReference>
<protein>
    <recommendedName>
        <fullName evidence="3">histidine kinase</fullName>
        <ecNumber evidence="3">2.7.13.3</ecNumber>
    </recommendedName>
</protein>
<evidence type="ECO:0000256" key="1">
    <source>
        <dbReference type="ARBA" id="ARBA00000085"/>
    </source>
</evidence>
<dbReference type="EC" id="2.7.13.3" evidence="3"/>
<feature type="transmembrane region" description="Helical" evidence="7">
    <location>
        <begin position="38"/>
        <end position="62"/>
    </location>
</feature>
<name>A0A8J2YY30_9PROT</name>
<dbReference type="SUPFAM" id="SSF55781">
    <property type="entry name" value="GAF domain-like"/>
    <property type="match status" value="1"/>
</dbReference>
<evidence type="ECO:0000256" key="4">
    <source>
        <dbReference type="ARBA" id="ARBA00022553"/>
    </source>
</evidence>
<evidence type="ECO:0000313" key="10">
    <source>
        <dbReference type="EMBL" id="GGF39344.1"/>
    </source>
</evidence>
<comment type="subcellular location">
    <subcellularLocation>
        <location evidence="2">Membrane</location>
    </subcellularLocation>
</comment>
<dbReference type="InterPro" id="IPR029016">
    <property type="entry name" value="GAF-like_dom_sf"/>
</dbReference>
<keyword evidence="11" id="KW-1185">Reference proteome</keyword>
<keyword evidence="7" id="KW-0812">Transmembrane</keyword>
<dbReference type="SMART" id="SM00387">
    <property type="entry name" value="HATPase_c"/>
    <property type="match status" value="1"/>
</dbReference>
<organism evidence="10 11">
    <name type="scientific">Aliidongia dinghuensis</name>
    <dbReference type="NCBI Taxonomy" id="1867774"/>
    <lineage>
        <taxon>Bacteria</taxon>
        <taxon>Pseudomonadati</taxon>
        <taxon>Pseudomonadota</taxon>
        <taxon>Alphaproteobacteria</taxon>
        <taxon>Rhodospirillales</taxon>
        <taxon>Dongiaceae</taxon>
        <taxon>Aliidongia</taxon>
    </lineage>
</organism>
<dbReference type="GO" id="GO:0016020">
    <property type="term" value="C:membrane"/>
    <property type="evidence" value="ECO:0007669"/>
    <property type="project" value="UniProtKB-SubCell"/>
</dbReference>
<dbReference type="PROSITE" id="PS50885">
    <property type="entry name" value="HAMP"/>
    <property type="match status" value="1"/>
</dbReference>
<dbReference type="GO" id="GO:0007165">
    <property type="term" value="P:signal transduction"/>
    <property type="evidence" value="ECO:0007669"/>
    <property type="project" value="InterPro"/>
</dbReference>
<reference evidence="10" key="2">
    <citation type="submission" date="2020-09" db="EMBL/GenBank/DDBJ databases">
        <authorList>
            <person name="Sun Q."/>
            <person name="Zhou Y."/>
        </authorList>
    </citation>
    <scope>NUCLEOTIDE SEQUENCE</scope>
    <source>
        <strain evidence="10">CGMCC 1.15725</strain>
    </source>
</reference>
<accession>A0A8J2YY30</accession>
<dbReference type="InterPro" id="IPR003018">
    <property type="entry name" value="GAF"/>
</dbReference>
<dbReference type="Gene3D" id="1.10.287.130">
    <property type="match status" value="1"/>
</dbReference>
<dbReference type="InterPro" id="IPR033414">
    <property type="entry name" value="Sensor_dom"/>
</dbReference>
<dbReference type="PANTHER" id="PTHR43065">
    <property type="entry name" value="SENSOR HISTIDINE KINASE"/>
    <property type="match status" value="1"/>
</dbReference>
<dbReference type="InterPro" id="IPR004358">
    <property type="entry name" value="Sig_transdc_His_kin-like_C"/>
</dbReference>
<dbReference type="AlphaFoldDB" id="A0A8J2YY30"/>
<dbReference type="Proteomes" id="UP000646365">
    <property type="component" value="Unassembled WGS sequence"/>
</dbReference>
<keyword evidence="4" id="KW-0597">Phosphoprotein</keyword>
<dbReference type="PROSITE" id="PS50109">
    <property type="entry name" value="HIS_KIN"/>
    <property type="match status" value="1"/>
</dbReference>
<dbReference type="Pfam" id="PF02518">
    <property type="entry name" value="HATPase_c"/>
    <property type="match status" value="1"/>
</dbReference>
<gene>
    <name evidence="10" type="ORF">GCM10011611_52180</name>
</gene>
<reference evidence="10" key="1">
    <citation type="journal article" date="2014" name="Int. J. Syst. Evol. Microbiol.">
        <title>Complete genome sequence of Corynebacterium casei LMG S-19264T (=DSM 44701T), isolated from a smear-ripened cheese.</title>
        <authorList>
            <consortium name="US DOE Joint Genome Institute (JGI-PGF)"/>
            <person name="Walter F."/>
            <person name="Albersmeier A."/>
            <person name="Kalinowski J."/>
            <person name="Ruckert C."/>
        </authorList>
    </citation>
    <scope>NUCLEOTIDE SEQUENCE</scope>
    <source>
        <strain evidence="10">CGMCC 1.15725</strain>
    </source>
</reference>
<dbReference type="Gene3D" id="3.30.450.40">
    <property type="match status" value="1"/>
</dbReference>
<keyword evidence="6" id="KW-0418">Kinase</keyword>
<dbReference type="Pfam" id="PF17149">
    <property type="entry name" value="CHASE5"/>
    <property type="match status" value="1"/>
</dbReference>
<dbReference type="SMART" id="SM00065">
    <property type="entry name" value="GAF"/>
    <property type="match status" value="1"/>
</dbReference>
<evidence type="ECO:0000256" key="7">
    <source>
        <dbReference type="SAM" id="Phobius"/>
    </source>
</evidence>
<feature type="domain" description="Histidine kinase" evidence="8">
    <location>
        <begin position="491"/>
        <end position="722"/>
    </location>
</feature>
<keyword evidence="7" id="KW-0472">Membrane</keyword>
<evidence type="ECO:0000256" key="3">
    <source>
        <dbReference type="ARBA" id="ARBA00012438"/>
    </source>
</evidence>
<feature type="domain" description="HAMP" evidence="9">
    <location>
        <begin position="196"/>
        <end position="254"/>
    </location>
</feature>
<proteinExistence type="predicted"/>
<sequence>MRAMISEGASTGWLGGSWLSGQAVRTRAAVLAGGGIASRLTFAIILFSMLVTFLTTATQLFIEYNQDLRGIRERFAEIRTSQLPILTNSVWILDDALIRTQLDGLARLPDIERLAVEVNGKVKWSSGSTRARYPLSDRVPLVQQNRDKAVEIGVLEVTASLDNVYRRLVDKALSALLENAIKTAAIAGFALVLFQLTVTRHLHRMAEYAQRLDIADDHTPDLQLERRRRRRDDVLDQLVRSINTMRTNLSAAYATSKRDEERIRRENLHLADLLRDDTLRGVQVIDVFQTVTETLVIGLDVSRAGAWRVDEASGAMHCLDCFEPDGLRHTTGRSWALAEIPEYLSILYRDKVVAIGDIWTDPRSRELLIGHDMAPPYRSSIDVALQIDGKLGGILSVQHQGDKREWTADEIGFVGAVAAVASAAIEARDKRIAQHELSQYKDHLEEIIATRTAELTDANVELNRTLEVLQSTQAELVEREKFASLGTVVAGVAHEVNTPIGVGVTAASALKVATVRLQRKVEAGELKKSDLLGYVEVAARSADILEANLGRAAELVRSFKQVAVDQSSEAIRVVELGQYIHDVMTSLRPELRKAGHGVSVEAPNRVELETTPSAIWQIISNLVMNSILHGFEPGQHGHLSISVNRSKDAAVVVYRDNGIGMSPEVRRRIFEPFFTTKRGQGGSGLGLSIVYNLVTKTLGGTILCTSAPDVGTEFMITIPIRIAERGEV</sequence>
<dbReference type="Gene3D" id="6.10.340.10">
    <property type="match status" value="1"/>
</dbReference>
<dbReference type="InterPro" id="IPR036890">
    <property type="entry name" value="HATPase_C_sf"/>
</dbReference>
<evidence type="ECO:0000259" key="9">
    <source>
        <dbReference type="PROSITE" id="PS50885"/>
    </source>
</evidence>
<comment type="caution">
    <text evidence="10">The sequence shown here is derived from an EMBL/GenBank/DDBJ whole genome shotgun (WGS) entry which is preliminary data.</text>
</comment>
<dbReference type="SUPFAM" id="SSF55874">
    <property type="entry name" value="ATPase domain of HSP90 chaperone/DNA topoisomerase II/histidine kinase"/>
    <property type="match status" value="1"/>
</dbReference>
<keyword evidence="5" id="KW-0808">Transferase</keyword>
<dbReference type="EMBL" id="BMJQ01000016">
    <property type="protein sequence ID" value="GGF39344.1"/>
    <property type="molecule type" value="Genomic_DNA"/>
</dbReference>
<dbReference type="InterPro" id="IPR005467">
    <property type="entry name" value="His_kinase_dom"/>
</dbReference>
<dbReference type="Pfam" id="PF01590">
    <property type="entry name" value="GAF"/>
    <property type="match status" value="1"/>
</dbReference>
<keyword evidence="7" id="KW-1133">Transmembrane helix</keyword>